<protein>
    <recommendedName>
        <fullName evidence="4">DUF304 domain-containing protein</fullName>
    </recommendedName>
</protein>
<organism evidence="2 3">
    <name type="scientific">Sorangium cellulosum</name>
    <name type="common">Polyangium cellulosum</name>
    <dbReference type="NCBI Taxonomy" id="56"/>
    <lineage>
        <taxon>Bacteria</taxon>
        <taxon>Pseudomonadati</taxon>
        <taxon>Myxococcota</taxon>
        <taxon>Polyangia</taxon>
        <taxon>Polyangiales</taxon>
        <taxon>Polyangiaceae</taxon>
        <taxon>Sorangium</taxon>
    </lineage>
</organism>
<accession>A0A4P2Q513</accession>
<name>A0A4P2Q513_SORCE</name>
<dbReference type="AlphaFoldDB" id="A0A4P2Q513"/>
<keyword evidence="1" id="KW-0812">Transmembrane</keyword>
<feature type="transmembrane region" description="Helical" evidence="1">
    <location>
        <begin position="39"/>
        <end position="56"/>
    </location>
</feature>
<sequence length="173" mass="18663">MPDGHTLLSNADGTIRADGPDVLVCECRGDGIDLAVRRVATFALVVSLIIAGLVTARAAPFPIVFIAVAWSACAIAALLLVRRRRRLHGVFRLDFERAELTHEGIGFRRTFPIQMIAGVSTPPAQDAEADDPGLSPRWLLLHLSNGERLRLAKAPPYALGPALAFLRRAGIEP</sequence>
<dbReference type="OrthoDB" id="5514050at2"/>
<gene>
    <name evidence="2" type="ORF">SOCEGT47_050080</name>
</gene>
<evidence type="ECO:0000313" key="3">
    <source>
        <dbReference type="Proteomes" id="UP000295781"/>
    </source>
</evidence>
<evidence type="ECO:0000256" key="1">
    <source>
        <dbReference type="SAM" id="Phobius"/>
    </source>
</evidence>
<evidence type="ECO:0000313" key="2">
    <source>
        <dbReference type="EMBL" id="AUX24470.1"/>
    </source>
</evidence>
<dbReference type="EMBL" id="CP012670">
    <property type="protein sequence ID" value="AUX24470.1"/>
    <property type="molecule type" value="Genomic_DNA"/>
</dbReference>
<dbReference type="RefSeq" id="WP_129350581.1">
    <property type="nucleotide sequence ID" value="NZ_CP012670.1"/>
</dbReference>
<dbReference type="Proteomes" id="UP000295781">
    <property type="component" value="Chromosome"/>
</dbReference>
<feature type="transmembrane region" description="Helical" evidence="1">
    <location>
        <begin position="62"/>
        <end position="81"/>
    </location>
</feature>
<evidence type="ECO:0008006" key="4">
    <source>
        <dbReference type="Google" id="ProtNLM"/>
    </source>
</evidence>
<reference evidence="2 3" key="1">
    <citation type="submission" date="2015-09" db="EMBL/GenBank/DDBJ databases">
        <title>Sorangium comparison.</title>
        <authorList>
            <person name="Zaburannyi N."/>
            <person name="Bunk B."/>
            <person name="Overmann J."/>
            <person name="Mueller R."/>
        </authorList>
    </citation>
    <scope>NUCLEOTIDE SEQUENCE [LARGE SCALE GENOMIC DNA]</scope>
    <source>
        <strain evidence="2 3">So ceGT47</strain>
    </source>
</reference>
<proteinExistence type="predicted"/>
<keyword evidence="1" id="KW-1133">Transmembrane helix</keyword>
<keyword evidence="1" id="KW-0472">Membrane</keyword>